<dbReference type="PANTHER" id="PTHR48027">
    <property type="entry name" value="HETEROGENEOUS NUCLEAR RIBONUCLEOPROTEIN 87F-RELATED"/>
    <property type="match status" value="1"/>
</dbReference>
<dbReference type="EMBL" id="KB932201">
    <property type="protein sequence ID" value="KCV72702.1"/>
    <property type="molecule type" value="Genomic_DNA"/>
</dbReference>
<accession>A0A058ZGT4</accession>
<feature type="compositionally biased region" description="Gly residues" evidence="3">
    <location>
        <begin position="351"/>
        <end position="391"/>
    </location>
</feature>
<dbReference type="Proteomes" id="UP000030693">
    <property type="component" value="Unassembled WGS sequence"/>
</dbReference>
<evidence type="ECO:0000259" key="4">
    <source>
        <dbReference type="PROSITE" id="PS50102"/>
    </source>
</evidence>
<dbReference type="OMA" id="ADENALW"/>
<dbReference type="InterPro" id="IPR035979">
    <property type="entry name" value="RBD_domain_sf"/>
</dbReference>
<evidence type="ECO:0000313" key="6">
    <source>
        <dbReference type="Proteomes" id="UP000030693"/>
    </source>
</evidence>
<feature type="compositionally biased region" description="Basic and acidic residues" evidence="3">
    <location>
        <begin position="18"/>
        <end position="30"/>
    </location>
</feature>
<feature type="region of interest" description="Disordered" evidence="3">
    <location>
        <begin position="351"/>
        <end position="399"/>
    </location>
</feature>
<feature type="compositionally biased region" description="Low complexity" evidence="3">
    <location>
        <begin position="39"/>
        <end position="90"/>
    </location>
</feature>
<feature type="compositionally biased region" description="Basic and acidic residues" evidence="3">
    <location>
        <begin position="100"/>
        <end position="111"/>
    </location>
</feature>
<proteinExistence type="predicted"/>
<dbReference type="InterPro" id="IPR052462">
    <property type="entry name" value="SLIRP/GR-RBP-like"/>
</dbReference>
<dbReference type="SMART" id="SM00360">
    <property type="entry name" value="RRM"/>
    <property type="match status" value="2"/>
</dbReference>
<gene>
    <name evidence="5" type="ORF">H696_00281</name>
</gene>
<dbReference type="InterPro" id="IPR000504">
    <property type="entry name" value="RRM_dom"/>
</dbReference>
<name>A0A058ZGT4_FONAL</name>
<sequence length="399" mass="39781">MSTKIAKKSDKGAVATASKKDKKELKKVVVESDSDSDSSSDSSSDSDSSDSDAGSASDSGSGSGSDSSSDSSSDSESTASDSGSDSGSDSSDSEEEEEKPVENNKRKRDEPTTTTPNKAAATAPTGDVKIFVGGLAQGTTEEQLRELLSECGEIVSLDMPIHRDSGNIRGIAFITFAEPAGAAAAAEYNESELNGSNIRIRIDTKPERPAAGGAGGERSPNPPSSTLWVGNLSWNVTQDSLYEAFSEFEPTSTRVISDRETGRSKGMGYIDFADVETAKKALAKLNGVDIDNRPCRLDYAPPRGEGGGFGGGRGGFGGGRGGGFGGGRGGGFGGGRGGGFGGGRGGGFGGGRGGGFGGGRGGGRGGGFGGGRGGGFGGGRGGGRGGFGGSSGSRTTFDD</sequence>
<dbReference type="SUPFAM" id="SSF54928">
    <property type="entry name" value="RNA-binding domain, RBD"/>
    <property type="match status" value="2"/>
</dbReference>
<evidence type="ECO:0000313" key="5">
    <source>
        <dbReference type="EMBL" id="KCV72702.1"/>
    </source>
</evidence>
<evidence type="ECO:0000256" key="1">
    <source>
        <dbReference type="ARBA" id="ARBA00022884"/>
    </source>
</evidence>
<dbReference type="eggNOG" id="KOG4210">
    <property type="taxonomic scope" value="Eukaryota"/>
</dbReference>
<dbReference type="InterPro" id="IPR012677">
    <property type="entry name" value="Nucleotide-bd_a/b_plait_sf"/>
</dbReference>
<dbReference type="GeneID" id="20525006"/>
<evidence type="ECO:0000256" key="2">
    <source>
        <dbReference type="PROSITE-ProRule" id="PRU00176"/>
    </source>
</evidence>
<reference evidence="5" key="1">
    <citation type="submission" date="2013-04" db="EMBL/GenBank/DDBJ databases">
        <title>The Genome Sequence of Fonticula alba ATCC 38817.</title>
        <authorList>
            <consortium name="The Broad Institute Genomics Platform"/>
            <person name="Russ C."/>
            <person name="Cuomo C."/>
            <person name="Burger G."/>
            <person name="Gray M.W."/>
            <person name="Holland P.W.H."/>
            <person name="King N."/>
            <person name="Lang F.B.F."/>
            <person name="Roger A.J."/>
            <person name="Ruiz-Trillo I."/>
            <person name="Brown M."/>
            <person name="Walker B."/>
            <person name="Young S."/>
            <person name="Zeng Q."/>
            <person name="Gargeya S."/>
            <person name="Fitzgerald M."/>
            <person name="Haas B."/>
            <person name="Abouelleil A."/>
            <person name="Allen A.W."/>
            <person name="Alvarado L."/>
            <person name="Arachchi H.M."/>
            <person name="Berlin A.M."/>
            <person name="Chapman S.B."/>
            <person name="Gainer-Dewar J."/>
            <person name="Goldberg J."/>
            <person name="Griggs A."/>
            <person name="Gujja S."/>
            <person name="Hansen M."/>
            <person name="Howarth C."/>
            <person name="Imamovic A."/>
            <person name="Ireland A."/>
            <person name="Larimer J."/>
            <person name="McCowan C."/>
            <person name="Murphy C."/>
            <person name="Pearson M."/>
            <person name="Poon T.W."/>
            <person name="Priest M."/>
            <person name="Roberts A."/>
            <person name="Saif S."/>
            <person name="Shea T."/>
            <person name="Sisk P."/>
            <person name="Sykes S."/>
            <person name="Wortman J."/>
            <person name="Nusbaum C."/>
            <person name="Birren B."/>
        </authorList>
    </citation>
    <scope>NUCLEOTIDE SEQUENCE [LARGE SCALE GENOMIC DNA]</scope>
    <source>
        <strain evidence="5">ATCC 38817</strain>
    </source>
</reference>
<dbReference type="AlphaFoldDB" id="A0A058ZGT4"/>
<dbReference type="Pfam" id="PF00076">
    <property type="entry name" value="RRM_1"/>
    <property type="match status" value="2"/>
</dbReference>
<organism evidence="5">
    <name type="scientific">Fonticula alba</name>
    <name type="common">Slime mold</name>
    <dbReference type="NCBI Taxonomy" id="691883"/>
    <lineage>
        <taxon>Eukaryota</taxon>
        <taxon>Rotosphaerida</taxon>
        <taxon>Fonticulaceae</taxon>
        <taxon>Fonticula</taxon>
    </lineage>
</organism>
<dbReference type="GO" id="GO:0003723">
    <property type="term" value="F:RNA binding"/>
    <property type="evidence" value="ECO:0007669"/>
    <property type="project" value="UniProtKB-UniRule"/>
</dbReference>
<dbReference type="STRING" id="691883.A0A058ZGT4"/>
<feature type="region of interest" description="Disordered" evidence="3">
    <location>
        <begin position="203"/>
        <end position="225"/>
    </location>
</feature>
<evidence type="ECO:0000256" key="3">
    <source>
        <dbReference type="SAM" id="MobiDB-lite"/>
    </source>
</evidence>
<feature type="domain" description="RRM" evidence="4">
    <location>
        <begin position="128"/>
        <end position="207"/>
    </location>
</feature>
<keyword evidence="6" id="KW-1185">Reference proteome</keyword>
<feature type="domain" description="RRM" evidence="4">
    <location>
        <begin position="225"/>
        <end position="302"/>
    </location>
</feature>
<dbReference type="PROSITE" id="PS50102">
    <property type="entry name" value="RRM"/>
    <property type="match status" value="2"/>
</dbReference>
<protein>
    <recommendedName>
        <fullName evidence="4">RRM domain-containing protein</fullName>
    </recommendedName>
</protein>
<dbReference type="OrthoDB" id="439808at2759"/>
<feature type="region of interest" description="Disordered" evidence="3">
    <location>
        <begin position="1"/>
        <end position="125"/>
    </location>
</feature>
<dbReference type="RefSeq" id="XP_009492403.1">
    <property type="nucleotide sequence ID" value="XM_009494128.1"/>
</dbReference>
<feature type="compositionally biased region" description="Low complexity" evidence="3">
    <location>
        <begin position="112"/>
        <end position="125"/>
    </location>
</feature>
<keyword evidence="1 2" id="KW-0694">RNA-binding</keyword>
<dbReference type="Gene3D" id="3.30.70.330">
    <property type="match status" value="2"/>
</dbReference>